<evidence type="ECO:0000313" key="1">
    <source>
        <dbReference type="EMBL" id="MYG37569.1"/>
    </source>
</evidence>
<name>A0A6B1F450_9SYNE</name>
<reference evidence="1" key="1">
    <citation type="submission" date="2019-09" db="EMBL/GenBank/DDBJ databases">
        <title>Characterisation of the sponge microbiome using genome-centric metagenomics.</title>
        <authorList>
            <person name="Engelberts J.P."/>
            <person name="Robbins S.J."/>
            <person name="De Goeij J.M."/>
            <person name="Aranda M."/>
            <person name="Bell S.C."/>
            <person name="Webster N.S."/>
        </authorList>
    </citation>
    <scope>NUCLEOTIDE SEQUENCE</scope>
    <source>
        <strain evidence="1">SB0676_bin_10</strain>
    </source>
</reference>
<protein>
    <submittedName>
        <fullName evidence="1">Ankyrin repeat domain-containing protein</fullName>
    </submittedName>
</protein>
<dbReference type="InterPro" id="IPR002110">
    <property type="entry name" value="Ankyrin_rpt"/>
</dbReference>
<dbReference type="Gene3D" id="1.25.40.20">
    <property type="entry name" value="Ankyrin repeat-containing domain"/>
    <property type="match status" value="1"/>
</dbReference>
<dbReference type="EMBL" id="VYDO01000032">
    <property type="protein sequence ID" value="MYG37569.1"/>
    <property type="molecule type" value="Genomic_DNA"/>
</dbReference>
<sequence length="76" mass="8339">MHRFHIAATLDRSEIASELISADADVDIKDGFDFSPLDIATAADHLEIVNQLIAAGAEKKPLTPQQEVIVQQQIEE</sequence>
<gene>
    <name evidence="1" type="ORF">F4162_00760</name>
</gene>
<dbReference type="AlphaFoldDB" id="A0A6B1F450"/>
<dbReference type="InterPro" id="IPR036770">
    <property type="entry name" value="Ankyrin_rpt-contain_sf"/>
</dbReference>
<proteinExistence type="predicted"/>
<comment type="caution">
    <text evidence="1">The sequence shown here is derived from an EMBL/GenBank/DDBJ whole genome shotgun (WGS) entry which is preliminary data.</text>
</comment>
<organism evidence="1">
    <name type="scientific">Synechococcus sp. SB0676_bin_10</name>
    <dbReference type="NCBI Taxonomy" id="2604869"/>
    <lineage>
        <taxon>Bacteria</taxon>
        <taxon>Bacillati</taxon>
        <taxon>Cyanobacteriota</taxon>
        <taxon>Cyanophyceae</taxon>
        <taxon>Synechococcales</taxon>
        <taxon>Synechococcaceae</taxon>
        <taxon>Synechococcus</taxon>
    </lineage>
</organism>
<accession>A0A6B1F450</accession>
<dbReference type="Pfam" id="PF00023">
    <property type="entry name" value="Ank"/>
    <property type="match status" value="2"/>
</dbReference>
<dbReference type="SUPFAM" id="SSF48403">
    <property type="entry name" value="Ankyrin repeat"/>
    <property type="match status" value="1"/>
</dbReference>